<name>A0A2U8FGC7_9HELI</name>
<dbReference type="EMBL" id="CP021886">
    <property type="protein sequence ID" value="AWI34847.1"/>
    <property type="molecule type" value="Genomic_DNA"/>
</dbReference>
<dbReference type="Pfam" id="PF11186">
    <property type="entry name" value="DUF2972"/>
    <property type="match status" value="1"/>
</dbReference>
<gene>
    <name evidence="1" type="ORF">CDV25_08780</name>
</gene>
<dbReference type="RefSeq" id="WP_108911623.1">
    <property type="nucleotide sequence ID" value="NZ_CP021886.1"/>
</dbReference>
<dbReference type="OrthoDB" id="5329998at2"/>
<reference evidence="1 2" key="1">
    <citation type="submission" date="2017-06" db="EMBL/GenBank/DDBJ databases">
        <title>Complete genome of Helicobacter apodemus.</title>
        <authorList>
            <person name="Cho S."/>
        </authorList>
    </citation>
    <scope>NUCLEOTIDE SEQUENCE [LARGE SCALE GENOMIC DNA]</scope>
    <source>
        <strain evidence="2">SNUVETPUB-15-01</strain>
    </source>
</reference>
<evidence type="ECO:0008006" key="3">
    <source>
        <dbReference type="Google" id="ProtNLM"/>
    </source>
</evidence>
<evidence type="ECO:0000313" key="2">
    <source>
        <dbReference type="Proteomes" id="UP000244890"/>
    </source>
</evidence>
<dbReference type="AlphaFoldDB" id="A0A2U8FGC7"/>
<proteinExistence type="predicted"/>
<accession>A0A2U8FGC7</accession>
<dbReference type="Proteomes" id="UP000244890">
    <property type="component" value="Chromosome"/>
</dbReference>
<organism evidence="1 2">
    <name type="scientific">Helicobacter apodemus</name>
    <dbReference type="NCBI Taxonomy" id="135569"/>
    <lineage>
        <taxon>Bacteria</taxon>
        <taxon>Pseudomonadati</taxon>
        <taxon>Campylobacterota</taxon>
        <taxon>Epsilonproteobacteria</taxon>
        <taxon>Campylobacterales</taxon>
        <taxon>Helicobacteraceae</taxon>
        <taxon>Helicobacter</taxon>
    </lineage>
</organism>
<sequence length="320" mass="37295">MLVLSQHLGGRDSHKFCSLLQTKTIIAMTRDPFSVFKSAINHWDSEFNKRMLHNLNLTYEIKNLFGVTYLNSNGKSVDKPDITRLNSMVSGACSSNTLRIFIENGFFPYYLDVLNLYPNVLVSSARKLADDFGWNLDENSISSLTKQNFRGKFYPNLPRCLIAHYDDLKKTTKNDPQSLTKEGGIKIHISDSALANPSFLDITKDLFPKDFLEFLNEDIMFFVKTQSDKMALMQHKMLLEITRDYLKEFVKVLKETTIRQNKYLVSESDEIYYVCQSRQLRKDLKNAINKNCAHLKMNRPDILKSWKYYQEFLRICKEVD</sequence>
<dbReference type="KEGG" id="had:CDV25_08780"/>
<protein>
    <recommendedName>
        <fullName evidence="3">DUF2972 domain-containing protein</fullName>
    </recommendedName>
</protein>
<evidence type="ECO:0000313" key="1">
    <source>
        <dbReference type="EMBL" id="AWI34847.1"/>
    </source>
</evidence>
<dbReference type="InterPro" id="IPR021353">
    <property type="entry name" value="DUF2972"/>
</dbReference>